<protein>
    <recommendedName>
        <fullName evidence="3">Mor transcription activator domain-containing protein</fullName>
    </recommendedName>
</protein>
<dbReference type="SUPFAM" id="SSF46689">
    <property type="entry name" value="Homeodomain-like"/>
    <property type="match status" value="1"/>
</dbReference>
<dbReference type="RefSeq" id="WP_120749304.1">
    <property type="nucleotide sequence ID" value="NZ_RBAH01000016.1"/>
</dbReference>
<organism evidence="1 2">
    <name type="scientific">Paenibacillus ginsengarvi</name>
    <dbReference type="NCBI Taxonomy" id="400777"/>
    <lineage>
        <taxon>Bacteria</taxon>
        <taxon>Bacillati</taxon>
        <taxon>Bacillota</taxon>
        <taxon>Bacilli</taxon>
        <taxon>Bacillales</taxon>
        <taxon>Paenibacillaceae</taxon>
        <taxon>Paenibacillus</taxon>
    </lineage>
</organism>
<dbReference type="PANTHER" id="PTHR37812">
    <property type="entry name" value="MU-LIKE PROPHAGE FLUMU PROTEIN C"/>
    <property type="match status" value="1"/>
</dbReference>
<sequence>MRPKKYVNAKDVLPEHLIEEIQKFVQGQHVYIPQVNRKPWGTVSGMRIELDERNRAIILCYQGGLTIAQLSEQFALSEERIRAIVYENQTK</sequence>
<name>A0A3B0C5L7_9BACL</name>
<comment type="caution">
    <text evidence="1">The sequence shown here is derived from an EMBL/GenBank/DDBJ whole genome shotgun (WGS) entry which is preliminary data.</text>
</comment>
<keyword evidence="2" id="KW-1185">Reference proteome</keyword>
<dbReference type="AlphaFoldDB" id="A0A3B0C5L7"/>
<dbReference type="InterPro" id="IPR052411">
    <property type="entry name" value="c-mor_Regulatory_Protein"/>
</dbReference>
<evidence type="ECO:0000313" key="2">
    <source>
        <dbReference type="Proteomes" id="UP000282311"/>
    </source>
</evidence>
<dbReference type="InterPro" id="IPR009057">
    <property type="entry name" value="Homeodomain-like_sf"/>
</dbReference>
<accession>A0A3B0C5L7</accession>
<dbReference type="NCBIfam" id="NF040785">
    <property type="entry name" value="CD3324_fam"/>
    <property type="match status" value="1"/>
</dbReference>
<evidence type="ECO:0000313" key="1">
    <source>
        <dbReference type="EMBL" id="RKN79249.1"/>
    </source>
</evidence>
<reference evidence="1 2" key="1">
    <citation type="journal article" date="2007" name="Int. J. Syst. Evol. Microbiol.">
        <title>Paenibacillus ginsengarvi sp. nov., isolated from soil from ginseng cultivation.</title>
        <authorList>
            <person name="Yoon M.H."/>
            <person name="Ten L.N."/>
            <person name="Im W.T."/>
        </authorList>
    </citation>
    <scope>NUCLEOTIDE SEQUENCE [LARGE SCALE GENOMIC DNA]</scope>
    <source>
        <strain evidence="1 2">KCTC 13059</strain>
    </source>
</reference>
<dbReference type="OrthoDB" id="9800398at2"/>
<dbReference type="InterPro" id="IPR049739">
    <property type="entry name" value="YraL-like"/>
</dbReference>
<proteinExistence type="predicted"/>
<dbReference type="Proteomes" id="UP000282311">
    <property type="component" value="Unassembled WGS sequence"/>
</dbReference>
<gene>
    <name evidence="1" type="ORF">D7M11_21465</name>
</gene>
<evidence type="ECO:0008006" key="3">
    <source>
        <dbReference type="Google" id="ProtNLM"/>
    </source>
</evidence>
<dbReference type="PANTHER" id="PTHR37812:SF1">
    <property type="entry name" value="MU-LIKE PROPHAGE FLUMU PROTEIN C"/>
    <property type="match status" value="1"/>
</dbReference>
<dbReference type="EMBL" id="RBAH01000016">
    <property type="protein sequence ID" value="RKN79249.1"/>
    <property type="molecule type" value="Genomic_DNA"/>
</dbReference>